<dbReference type="EMBL" id="PDJG01000001">
    <property type="protein sequence ID" value="PFG34671.1"/>
    <property type="molecule type" value="Genomic_DNA"/>
</dbReference>
<organism evidence="2 3">
    <name type="scientific">Sanguibacter antarcticus</name>
    <dbReference type="NCBI Taxonomy" id="372484"/>
    <lineage>
        <taxon>Bacteria</taxon>
        <taxon>Bacillati</taxon>
        <taxon>Actinomycetota</taxon>
        <taxon>Actinomycetes</taxon>
        <taxon>Micrococcales</taxon>
        <taxon>Sanguibacteraceae</taxon>
        <taxon>Sanguibacter</taxon>
    </lineage>
</organism>
<evidence type="ECO:0000313" key="3">
    <source>
        <dbReference type="Proteomes" id="UP000225548"/>
    </source>
</evidence>
<accession>A0A2A9E7X9</accession>
<feature type="compositionally biased region" description="Basic and acidic residues" evidence="1">
    <location>
        <begin position="508"/>
        <end position="523"/>
    </location>
</feature>
<sequence length="523" mass="56648">MSPTERECVVWQNTQAKDEVHQVLFWEWSKSEAFVFEKMGNGTVRMHALHGSGSGNGITLEVVASKGKAKGGVSFGAWSATGASDDTTYEFRNLEDAQEWADWYVLYEHADKSVADFDDTYNCYYGDCSRKPDMEEITRFPWVPNPEPGVYSLPITDSLAGEGWKERLDALESVRADEPDHKVIHVAEASTQKSTVSFGLWFTVKQTGGGKVSDGLGGQQDKYEAGGGTKAEVSVVTETSLEERKVMTDGKYFTTFTTDSTMGGQIMLAMSGLPMLKGKLGGGVGGGDSTTESSAISVLWNADGTVDHIMFRTSTTTLEKWSEEAGGSVQVGYGPFEVFNAGGYKTWGGADGTQSMVEVTIPMDGLTEEAREMLQGNAEKLFPRDEDGTLDKDAAIDFGKDWSSTYAGDILDEISEAGGARSLEYDVDQEQEGSKASVRVAPIKLWSSTWSEVDTEKTLTSSSLQYIDVNGDSRTVDPAPKCRAQTKDTSGADYYDAGGSDPVTSSHPDGEGYYRDRSVTPVG</sequence>
<reference evidence="2 3" key="1">
    <citation type="submission" date="2017-10" db="EMBL/GenBank/DDBJ databases">
        <title>Sequencing the genomes of 1000 actinobacteria strains.</title>
        <authorList>
            <person name="Klenk H.-P."/>
        </authorList>
    </citation>
    <scope>NUCLEOTIDE SEQUENCE [LARGE SCALE GENOMIC DNA]</scope>
    <source>
        <strain evidence="2 3">DSM 18966</strain>
    </source>
</reference>
<dbReference type="OrthoDB" id="3837898at2"/>
<comment type="caution">
    <text evidence="2">The sequence shown here is derived from an EMBL/GenBank/DDBJ whole genome shotgun (WGS) entry which is preliminary data.</text>
</comment>
<proteinExistence type="predicted"/>
<evidence type="ECO:0000256" key="1">
    <source>
        <dbReference type="SAM" id="MobiDB-lite"/>
    </source>
</evidence>
<keyword evidence="3" id="KW-1185">Reference proteome</keyword>
<protein>
    <submittedName>
        <fullName evidence="2">Uncharacterized protein</fullName>
    </submittedName>
</protein>
<name>A0A2A9E7X9_9MICO</name>
<evidence type="ECO:0000313" key="2">
    <source>
        <dbReference type="EMBL" id="PFG34671.1"/>
    </source>
</evidence>
<feature type="region of interest" description="Disordered" evidence="1">
    <location>
        <begin position="471"/>
        <end position="523"/>
    </location>
</feature>
<dbReference type="RefSeq" id="WP_098455672.1">
    <property type="nucleotide sequence ID" value="NZ_PDJG01000001.1"/>
</dbReference>
<dbReference type="Proteomes" id="UP000225548">
    <property type="component" value="Unassembled WGS sequence"/>
</dbReference>
<gene>
    <name evidence="2" type="ORF">ATL42_2591</name>
</gene>
<dbReference type="AlphaFoldDB" id="A0A2A9E7X9"/>